<evidence type="ECO:0000313" key="2">
    <source>
        <dbReference type="EMBL" id="MDW9252779.1"/>
    </source>
</evidence>
<feature type="region of interest" description="Disordered" evidence="1">
    <location>
        <begin position="26"/>
        <end position="56"/>
    </location>
</feature>
<dbReference type="AlphaFoldDB" id="A0AAW9CQB4"/>
<protein>
    <recommendedName>
        <fullName evidence="4">Secreted protein</fullName>
    </recommendedName>
</protein>
<evidence type="ECO:0000256" key="1">
    <source>
        <dbReference type="SAM" id="MobiDB-lite"/>
    </source>
</evidence>
<evidence type="ECO:0000313" key="3">
    <source>
        <dbReference type="Proteomes" id="UP001272137"/>
    </source>
</evidence>
<sequence length="79" mass="8527">MRLCAVWIVAALDAVAAARGSAPCRLRSGGGSRSGISPRGMRQRRKRPVSFLSSSRSGCDVQSRQIGRGRRWASLVRDA</sequence>
<reference evidence="2" key="1">
    <citation type="submission" date="2018-08" db="EMBL/GenBank/DDBJ databases">
        <title>Identification of Burkholderia cepacia strains that express a Burkholderia pseudomallei-like capsular polysaccharide.</title>
        <authorList>
            <person name="Burtnick M.N."/>
            <person name="Vongsouvath M."/>
            <person name="Newton P."/>
            <person name="Wuthiekanun V."/>
            <person name="Limmathurotsakul D."/>
            <person name="Brett P.J."/>
            <person name="Chantratita N."/>
            <person name="Dance D.A."/>
        </authorList>
    </citation>
    <scope>NUCLEOTIDE SEQUENCE</scope>
    <source>
        <strain evidence="2">SBXCC001</strain>
    </source>
</reference>
<organism evidence="2 3">
    <name type="scientific">Burkholderia thailandensis</name>
    <dbReference type="NCBI Taxonomy" id="57975"/>
    <lineage>
        <taxon>Bacteria</taxon>
        <taxon>Pseudomonadati</taxon>
        <taxon>Pseudomonadota</taxon>
        <taxon>Betaproteobacteria</taxon>
        <taxon>Burkholderiales</taxon>
        <taxon>Burkholderiaceae</taxon>
        <taxon>Burkholderia</taxon>
        <taxon>pseudomallei group</taxon>
    </lineage>
</organism>
<dbReference type="Proteomes" id="UP001272137">
    <property type="component" value="Unassembled WGS sequence"/>
</dbReference>
<comment type="caution">
    <text evidence="2">The sequence shown here is derived from an EMBL/GenBank/DDBJ whole genome shotgun (WGS) entry which is preliminary data.</text>
</comment>
<proteinExistence type="predicted"/>
<dbReference type="EMBL" id="QXCT01000001">
    <property type="protein sequence ID" value="MDW9252779.1"/>
    <property type="molecule type" value="Genomic_DNA"/>
</dbReference>
<name>A0AAW9CQB4_BURTH</name>
<gene>
    <name evidence="2" type="ORF">C7S16_4459</name>
</gene>
<accession>A0AAW9CQB4</accession>
<evidence type="ECO:0008006" key="4">
    <source>
        <dbReference type="Google" id="ProtNLM"/>
    </source>
</evidence>